<evidence type="ECO:0000256" key="1">
    <source>
        <dbReference type="ARBA" id="ARBA00022729"/>
    </source>
</evidence>
<dbReference type="AlphaFoldDB" id="A0A9C9EM11"/>
<evidence type="ECO:0000256" key="3">
    <source>
        <dbReference type="ARBA" id="ARBA00023277"/>
    </source>
</evidence>
<reference evidence="9" key="1">
    <citation type="journal article" date="2020" name="mSystems">
        <title>Genome- and Community-Level Interaction Insights into Carbon Utilization and Element Cycling Functions of Hydrothermarchaeota in Hydrothermal Sediment.</title>
        <authorList>
            <person name="Zhou Z."/>
            <person name="Liu Y."/>
            <person name="Xu W."/>
            <person name="Pan J."/>
            <person name="Luo Z.H."/>
            <person name="Li M."/>
        </authorList>
    </citation>
    <scope>NUCLEOTIDE SEQUENCE</scope>
    <source>
        <strain evidence="9">HyVt-388</strain>
    </source>
</reference>
<evidence type="ECO:0000256" key="7">
    <source>
        <dbReference type="SAM" id="SignalP"/>
    </source>
</evidence>
<name>A0A9C9EM11_UNCW3</name>
<dbReference type="Gene3D" id="2.60.40.4070">
    <property type="match status" value="1"/>
</dbReference>
<dbReference type="GO" id="GO:0016798">
    <property type="term" value="F:hydrolase activity, acting on glycosyl bonds"/>
    <property type="evidence" value="ECO:0007669"/>
    <property type="project" value="UniProtKB-KW"/>
</dbReference>
<evidence type="ECO:0000256" key="4">
    <source>
        <dbReference type="ARBA" id="ARBA00023295"/>
    </source>
</evidence>
<dbReference type="GO" id="GO:0010411">
    <property type="term" value="P:xyloglucan metabolic process"/>
    <property type="evidence" value="ECO:0007669"/>
    <property type="project" value="TreeGrafter"/>
</dbReference>
<evidence type="ECO:0000313" key="10">
    <source>
        <dbReference type="Proteomes" id="UP000885826"/>
    </source>
</evidence>
<gene>
    <name evidence="9" type="ORF">ENI34_05680</name>
</gene>
<evidence type="ECO:0000256" key="2">
    <source>
        <dbReference type="ARBA" id="ARBA00022801"/>
    </source>
</evidence>
<dbReference type="SUPFAM" id="SSF50939">
    <property type="entry name" value="Sialidases"/>
    <property type="match status" value="1"/>
</dbReference>
<evidence type="ECO:0000256" key="5">
    <source>
        <dbReference type="ARBA" id="ARBA00023326"/>
    </source>
</evidence>
<sequence>MKRLIFVILFFLPVMLSAQWENVGPEGAILYSLDSPQPGIFYAGGYGTGLWKSTDNGNSWSLASFVYETPIWDICASHQDPNLIFVLTAELSGWGYGETNLYKSTDGGVTWNPCSNPDVLTWPILVHPENDRLILACDAQGGAGYKSTDGGGTWTQLPFSEYAQSFGVHPLSPNIVFAGCGGYGGAAQIYKSTDYGATWTLVFQPTYGGICHAFAFDPVDTNIVYSTYNMYGYGSYLLKSTDRGESWAIGDSVAGWVRELSIDKNDANLMLAACVGGGVYKSTDGGLNWYPSNSGIQVPYACEIVQDPDSSFTYYIPNVQGFYKTTNAGLYWSQFQSGLRAVYADGIAFDPNDENTIYIASMANGVFKTTDGGDTWTLGHQGITDLRLSDVAVDPNNPQRVYTAHSPGHEYWAPTPKFFRSTDGGLTWEYTTNVWHVYGSTGCAKILVGSTSAIYFLSQSTSNFGDRDAQLFRSTDFGTNFSEPMDSIVGWNSGITMDDSENVYLCMSGSYSTSHFGAVGKSCDGGYSYTTFAPLGPYTGSAVDVYESDTNFAIYGDLGGNVYKTDNGGNFWYLLGNFVKPVFNVCFAPNISNRVVVGVGNPSHAYYVYYEIAPYDSGKIYYTDNGGVSWTELDSLPNHHLNRLVMPDDSTIYVTTRGGVYRYRFPSQGVTENERKPIMSFVSNITPNPFKRSAVISYSVSSSQTINISIYDITGRKVKTLVKGRKERGFYKANWEGTDDFGKKLPTGVYFVRLTASDESFTKKVILLR</sequence>
<dbReference type="InterPro" id="IPR036278">
    <property type="entry name" value="Sialidase_sf"/>
</dbReference>
<comment type="similarity">
    <text evidence="6">Belongs to the glycosyl hydrolase 74 family.</text>
</comment>
<dbReference type="GO" id="GO:0000272">
    <property type="term" value="P:polysaccharide catabolic process"/>
    <property type="evidence" value="ECO:0007669"/>
    <property type="project" value="UniProtKB-KW"/>
</dbReference>
<dbReference type="Gene3D" id="2.130.10.10">
    <property type="entry name" value="YVTN repeat-like/Quinoprotein amine dehydrogenase"/>
    <property type="match status" value="5"/>
</dbReference>
<dbReference type="Pfam" id="PF13860">
    <property type="entry name" value="FlgD_ig"/>
    <property type="match status" value="1"/>
</dbReference>
<keyword evidence="2" id="KW-0378">Hydrolase</keyword>
<dbReference type="InterPro" id="IPR015943">
    <property type="entry name" value="WD40/YVTN_repeat-like_dom_sf"/>
</dbReference>
<proteinExistence type="inferred from homology"/>
<dbReference type="Proteomes" id="UP000885826">
    <property type="component" value="Unassembled WGS sequence"/>
</dbReference>
<dbReference type="InterPro" id="IPR026444">
    <property type="entry name" value="Secre_tail"/>
</dbReference>
<keyword evidence="5" id="KW-0624">Polysaccharide degradation</keyword>
<evidence type="ECO:0000256" key="6">
    <source>
        <dbReference type="ARBA" id="ARBA00037986"/>
    </source>
</evidence>
<dbReference type="PANTHER" id="PTHR43739:SF2">
    <property type="entry name" value="OLIGOXYLOGLUCAN-REDUCING END-SPECIFIC XYLOGLUCANASE-RELATED"/>
    <property type="match status" value="1"/>
</dbReference>
<keyword evidence="4" id="KW-0326">Glycosidase</keyword>
<feature type="signal peptide" evidence="7">
    <location>
        <begin position="1"/>
        <end position="20"/>
    </location>
</feature>
<accession>A0A9C9EM11</accession>
<dbReference type="CDD" id="cd15482">
    <property type="entry name" value="Sialidase_non-viral"/>
    <property type="match status" value="1"/>
</dbReference>
<organism evidence="9 10">
    <name type="scientific">candidate division WOR-3 bacterium</name>
    <dbReference type="NCBI Taxonomy" id="2052148"/>
    <lineage>
        <taxon>Bacteria</taxon>
        <taxon>Bacteria division WOR-3</taxon>
    </lineage>
</organism>
<dbReference type="InterPro" id="IPR025965">
    <property type="entry name" value="FlgD/Vpr_Ig-like"/>
</dbReference>
<keyword evidence="1 7" id="KW-0732">Signal</keyword>
<comment type="caution">
    <text evidence="9">The sequence shown here is derived from an EMBL/GenBank/DDBJ whole genome shotgun (WGS) entry which is preliminary data.</text>
</comment>
<evidence type="ECO:0000313" key="9">
    <source>
        <dbReference type="EMBL" id="HEC78618.1"/>
    </source>
</evidence>
<feature type="domain" description="FlgD/Vpr Ig-like" evidence="8">
    <location>
        <begin position="701"/>
        <end position="758"/>
    </location>
</feature>
<evidence type="ECO:0000259" key="8">
    <source>
        <dbReference type="Pfam" id="PF13860"/>
    </source>
</evidence>
<dbReference type="EMBL" id="DRIG01000061">
    <property type="protein sequence ID" value="HEC78618.1"/>
    <property type="molecule type" value="Genomic_DNA"/>
</dbReference>
<dbReference type="SUPFAM" id="SSF110296">
    <property type="entry name" value="Oligoxyloglucan reducing end-specific cellobiohydrolase"/>
    <property type="match status" value="2"/>
</dbReference>
<keyword evidence="3" id="KW-0119">Carbohydrate metabolism</keyword>
<dbReference type="PANTHER" id="PTHR43739">
    <property type="entry name" value="XYLOGLUCANASE (EUROFUNG)"/>
    <property type="match status" value="1"/>
</dbReference>
<dbReference type="InterPro" id="IPR052025">
    <property type="entry name" value="Xyloglucanase_GH74"/>
</dbReference>
<dbReference type="NCBIfam" id="TIGR04183">
    <property type="entry name" value="Por_Secre_tail"/>
    <property type="match status" value="1"/>
</dbReference>
<protein>
    <submittedName>
        <fullName evidence="9">T9SS type A sorting domain-containing protein</fullName>
    </submittedName>
</protein>
<feature type="chain" id="PRO_5039117250" evidence="7">
    <location>
        <begin position="21"/>
        <end position="769"/>
    </location>
</feature>